<dbReference type="EMBL" id="OU963918">
    <property type="protein sequence ID" value="CAH0403765.1"/>
    <property type="molecule type" value="Genomic_DNA"/>
</dbReference>
<dbReference type="SMART" id="SM00355">
    <property type="entry name" value="ZnF_C2H2"/>
    <property type="match status" value="9"/>
</dbReference>
<name>A0ABN8B3P0_CHISP</name>
<evidence type="ECO:0000256" key="1">
    <source>
        <dbReference type="ARBA" id="ARBA00022723"/>
    </source>
</evidence>
<proteinExistence type="predicted"/>
<evidence type="ECO:0000313" key="8">
    <source>
        <dbReference type="Proteomes" id="UP001153292"/>
    </source>
</evidence>
<dbReference type="Pfam" id="PF00096">
    <property type="entry name" value="zf-C2H2"/>
    <property type="match status" value="2"/>
</dbReference>
<keyword evidence="1" id="KW-0479">Metal-binding</keyword>
<organism evidence="7 8">
    <name type="scientific">Chilo suppressalis</name>
    <name type="common">Asiatic rice borer moth</name>
    <dbReference type="NCBI Taxonomy" id="168631"/>
    <lineage>
        <taxon>Eukaryota</taxon>
        <taxon>Metazoa</taxon>
        <taxon>Ecdysozoa</taxon>
        <taxon>Arthropoda</taxon>
        <taxon>Hexapoda</taxon>
        <taxon>Insecta</taxon>
        <taxon>Pterygota</taxon>
        <taxon>Neoptera</taxon>
        <taxon>Endopterygota</taxon>
        <taxon>Lepidoptera</taxon>
        <taxon>Glossata</taxon>
        <taxon>Ditrysia</taxon>
        <taxon>Pyraloidea</taxon>
        <taxon>Crambidae</taxon>
        <taxon>Crambinae</taxon>
        <taxon>Chilo</taxon>
    </lineage>
</organism>
<evidence type="ECO:0000259" key="6">
    <source>
        <dbReference type="PROSITE" id="PS50157"/>
    </source>
</evidence>
<gene>
    <name evidence="7" type="ORF">CHILSU_LOCUS7052</name>
</gene>
<feature type="domain" description="C2H2-type" evidence="6">
    <location>
        <begin position="340"/>
        <end position="367"/>
    </location>
</feature>
<feature type="domain" description="C2H2-type" evidence="6">
    <location>
        <begin position="311"/>
        <end position="339"/>
    </location>
</feature>
<evidence type="ECO:0000256" key="3">
    <source>
        <dbReference type="ARBA" id="ARBA00022771"/>
    </source>
</evidence>
<dbReference type="InterPro" id="IPR013087">
    <property type="entry name" value="Znf_C2H2_type"/>
</dbReference>
<dbReference type="PANTHER" id="PTHR24379">
    <property type="entry name" value="KRAB AND ZINC FINGER DOMAIN-CONTAINING"/>
    <property type="match status" value="1"/>
</dbReference>
<evidence type="ECO:0000256" key="4">
    <source>
        <dbReference type="ARBA" id="ARBA00022833"/>
    </source>
</evidence>
<evidence type="ECO:0000313" key="7">
    <source>
        <dbReference type="EMBL" id="CAH0403765.1"/>
    </source>
</evidence>
<keyword evidence="3 5" id="KW-0863">Zinc-finger</keyword>
<dbReference type="PROSITE" id="PS00028">
    <property type="entry name" value="ZINC_FINGER_C2H2_1"/>
    <property type="match status" value="8"/>
</dbReference>
<evidence type="ECO:0000256" key="5">
    <source>
        <dbReference type="PROSITE-ProRule" id="PRU00042"/>
    </source>
</evidence>
<feature type="domain" description="C2H2-type" evidence="6">
    <location>
        <begin position="424"/>
        <end position="451"/>
    </location>
</feature>
<accession>A0ABN8B3P0</accession>
<dbReference type="PANTHER" id="PTHR24379:SF127">
    <property type="entry name" value="BLOODY FINGERS-RELATED"/>
    <property type="match status" value="1"/>
</dbReference>
<evidence type="ECO:0000256" key="2">
    <source>
        <dbReference type="ARBA" id="ARBA00022737"/>
    </source>
</evidence>
<dbReference type="InterPro" id="IPR036236">
    <property type="entry name" value="Znf_C2H2_sf"/>
</dbReference>
<keyword evidence="4" id="KW-0862">Zinc</keyword>
<dbReference type="SUPFAM" id="SSF57667">
    <property type="entry name" value="beta-beta-alpha zinc fingers"/>
    <property type="match status" value="5"/>
</dbReference>
<feature type="domain" description="C2H2-type" evidence="6">
    <location>
        <begin position="368"/>
        <end position="395"/>
    </location>
</feature>
<feature type="domain" description="C2H2-type" evidence="6">
    <location>
        <begin position="224"/>
        <end position="247"/>
    </location>
</feature>
<reference evidence="7" key="1">
    <citation type="submission" date="2021-12" db="EMBL/GenBank/DDBJ databases">
        <authorList>
            <person name="King R."/>
        </authorList>
    </citation>
    <scope>NUCLEOTIDE SEQUENCE</scope>
</reference>
<sequence length="466" mass="53828">MSNTKKVFQILVGNKIFCNVCLKDIEDENSYYFKDEIALDVNKNIELSDLLDNILGLKATSIYASGIICQQCLETAIASYKFINMCKQNIKHLSDSVVLLADRMNSIVKEEEDSMNTLFISLEPEIPITFDDKCTAGYNSNGSVKSDADKCDSSASDCFEPLVKVKVKNYMHKRKSKAKKIPLNEIIYDINNMSEIKCKICQNNYSNLNRLKEHYLRIHAPKTFPCTDCSRSYGSAGILAEHKNNSHKPFMCSHCGKTYIGKSTFKVHLQRHKLRLICQNCSKTFIHKRSYDNHIKNICVPKEKRILNEKYVCDYCGKCYNCKPNLRVHIRFEHENGKGHNCPWCNKKFNAISRLSNHIVTHTQEKKFGCDICGGRFVTKPSLLYHTRIHTGEKPYQCKYCDKTFLSASRRSEHVKRHHAEPMIECNLCHSKFRSKSCLKRHEKRHFNPKSRLHVSQISDNKDVKV</sequence>
<dbReference type="InterPro" id="IPR012934">
    <property type="entry name" value="Znf_AD"/>
</dbReference>
<feature type="domain" description="C2H2-type" evidence="6">
    <location>
        <begin position="396"/>
        <end position="423"/>
    </location>
</feature>
<protein>
    <recommendedName>
        <fullName evidence="6">C2H2-type domain-containing protein</fullName>
    </recommendedName>
</protein>
<keyword evidence="8" id="KW-1185">Reference proteome</keyword>
<dbReference type="Proteomes" id="UP001153292">
    <property type="component" value="Chromosome 25"/>
</dbReference>
<dbReference type="SMART" id="SM00868">
    <property type="entry name" value="zf-AD"/>
    <property type="match status" value="1"/>
</dbReference>
<dbReference type="Gene3D" id="3.30.160.60">
    <property type="entry name" value="Classic Zinc Finger"/>
    <property type="match status" value="5"/>
</dbReference>
<dbReference type="PROSITE" id="PS50157">
    <property type="entry name" value="ZINC_FINGER_C2H2_2"/>
    <property type="match status" value="7"/>
</dbReference>
<keyword evidence="2" id="KW-0677">Repeat</keyword>
<feature type="domain" description="C2H2-type" evidence="6">
    <location>
        <begin position="250"/>
        <end position="272"/>
    </location>
</feature>